<evidence type="ECO:0000256" key="2">
    <source>
        <dbReference type="ARBA" id="ARBA00002681"/>
    </source>
</evidence>
<dbReference type="SUPFAM" id="SSF100950">
    <property type="entry name" value="NagB/RpiA/CoA transferase-like"/>
    <property type="match status" value="1"/>
</dbReference>
<dbReference type="InterPro" id="IPR037171">
    <property type="entry name" value="NagB/RpiA_transferase-like"/>
</dbReference>
<dbReference type="NCBIfam" id="TIGR01198">
    <property type="entry name" value="pgl"/>
    <property type="match status" value="1"/>
</dbReference>
<dbReference type="PANTHER" id="PTHR11054">
    <property type="entry name" value="6-PHOSPHOGLUCONOLACTONASE"/>
    <property type="match status" value="1"/>
</dbReference>
<evidence type="ECO:0000256" key="7">
    <source>
        <dbReference type="RuleBase" id="RU365095"/>
    </source>
</evidence>
<dbReference type="GO" id="GO:0005975">
    <property type="term" value="P:carbohydrate metabolic process"/>
    <property type="evidence" value="ECO:0007669"/>
    <property type="project" value="UniProtKB-UniRule"/>
</dbReference>
<dbReference type="Gene3D" id="3.40.50.1360">
    <property type="match status" value="1"/>
</dbReference>
<dbReference type="AlphaFoldDB" id="A0A261F3S7"/>
<sequence length="292" mass="32507">MNDSIFYINHSDSDDSDEGLKEALARREMVVYPDKQILVTAVATRMLLKISDLLTRQERVDVALTGGTTGIDVLKAASVSTAQGIIEFPRVHFWFGDERFVQQDSDDRNAKQAREAWLDGLVRNGLLPEENIHEMPADTRPRREADVAPARTNDEILDAAAERYNDELSVALGNKERKTLDIALFGVGPDGHFASLFPHHHAMQVHDPNQRVTGVSHSPKMPPLRLSLTLPFIQQTNYVWMVASGLSKADAVHSAIERPGDPDIPSSFAAGHRQTLWMVDRNAFSAQQHILS</sequence>
<comment type="caution">
    <text evidence="9">The sequence shown here is derived from an EMBL/GenBank/DDBJ whole genome shotgun (WGS) entry which is preliminary data.</text>
</comment>
<dbReference type="UniPathway" id="UPA00115">
    <property type="reaction ID" value="UER00409"/>
</dbReference>
<dbReference type="EC" id="3.1.1.31" evidence="5 7"/>
<dbReference type="InterPro" id="IPR039104">
    <property type="entry name" value="6PGL"/>
</dbReference>
<evidence type="ECO:0000256" key="1">
    <source>
        <dbReference type="ARBA" id="ARBA00000832"/>
    </source>
</evidence>
<dbReference type="CDD" id="cd01400">
    <property type="entry name" value="6PGL"/>
    <property type="match status" value="1"/>
</dbReference>
<dbReference type="PANTHER" id="PTHR11054:SF0">
    <property type="entry name" value="6-PHOSPHOGLUCONOLACTONASE"/>
    <property type="match status" value="1"/>
</dbReference>
<comment type="pathway">
    <text evidence="3 7">Carbohydrate degradation; pentose phosphate pathway; D-ribulose 5-phosphate from D-glucose 6-phosphate (oxidative stage): step 2/3.</text>
</comment>
<evidence type="ECO:0000256" key="6">
    <source>
        <dbReference type="ARBA" id="ARBA00020337"/>
    </source>
</evidence>
<evidence type="ECO:0000313" key="10">
    <source>
        <dbReference type="Proteomes" id="UP000216454"/>
    </source>
</evidence>
<evidence type="ECO:0000256" key="3">
    <source>
        <dbReference type="ARBA" id="ARBA00004961"/>
    </source>
</evidence>
<keyword evidence="10" id="KW-1185">Reference proteome</keyword>
<reference evidence="9 10" key="1">
    <citation type="journal article" date="2017" name="BMC Genomics">
        <title>Comparative genomic and phylogenomic analyses of the Bifidobacteriaceae family.</title>
        <authorList>
            <person name="Lugli G.A."/>
            <person name="Milani C."/>
            <person name="Turroni F."/>
            <person name="Duranti S."/>
            <person name="Mancabelli L."/>
            <person name="Mangifesta M."/>
            <person name="Ferrario C."/>
            <person name="Modesto M."/>
            <person name="Mattarelli P."/>
            <person name="Jiri K."/>
            <person name="van Sinderen D."/>
            <person name="Ventura M."/>
        </authorList>
    </citation>
    <scope>NUCLEOTIDE SEQUENCE [LARGE SCALE GENOMIC DNA]</scope>
    <source>
        <strain evidence="9 10">DSM 24744</strain>
    </source>
</reference>
<protein>
    <recommendedName>
        <fullName evidence="6 7">6-phosphogluconolactonase</fullName>
        <shortName evidence="7">6PGL</shortName>
        <ecNumber evidence="5 7">3.1.1.31</ecNumber>
    </recommendedName>
</protein>
<proteinExistence type="inferred from homology"/>
<name>A0A261F3S7_9BIFI</name>
<comment type="function">
    <text evidence="2 7">Hydrolysis of 6-phosphogluconolactone to 6-phosphogluconate.</text>
</comment>
<comment type="catalytic activity">
    <reaction evidence="1 7">
        <text>6-phospho-D-glucono-1,5-lactone + H2O = 6-phospho-D-gluconate + H(+)</text>
        <dbReference type="Rhea" id="RHEA:12556"/>
        <dbReference type="ChEBI" id="CHEBI:15377"/>
        <dbReference type="ChEBI" id="CHEBI:15378"/>
        <dbReference type="ChEBI" id="CHEBI:57955"/>
        <dbReference type="ChEBI" id="CHEBI:58759"/>
        <dbReference type="EC" id="3.1.1.31"/>
    </reaction>
</comment>
<dbReference type="RefSeq" id="WP_244569073.1">
    <property type="nucleotide sequence ID" value="NZ_JBQKGU010000008.1"/>
</dbReference>
<evidence type="ECO:0000256" key="5">
    <source>
        <dbReference type="ARBA" id="ARBA00013198"/>
    </source>
</evidence>
<dbReference type="InterPro" id="IPR005900">
    <property type="entry name" value="6-phosphogluconolactonase_DevB"/>
</dbReference>
<comment type="similarity">
    <text evidence="4 7">Belongs to the glucosamine/galactosamine-6-phosphate isomerase family. 6-phosphogluconolactonase subfamily.</text>
</comment>
<dbReference type="Pfam" id="PF01182">
    <property type="entry name" value="Glucosamine_iso"/>
    <property type="match status" value="1"/>
</dbReference>
<evidence type="ECO:0000313" key="9">
    <source>
        <dbReference type="EMBL" id="OZG53787.1"/>
    </source>
</evidence>
<accession>A0A261F3S7</accession>
<dbReference type="InterPro" id="IPR006148">
    <property type="entry name" value="Glc/Gal-6P_isomerase"/>
</dbReference>
<organism evidence="9 10">
    <name type="scientific">Pseudoscardovia suis</name>
    <dbReference type="NCBI Taxonomy" id="987063"/>
    <lineage>
        <taxon>Bacteria</taxon>
        <taxon>Bacillati</taxon>
        <taxon>Actinomycetota</taxon>
        <taxon>Actinomycetes</taxon>
        <taxon>Bifidobacteriales</taxon>
        <taxon>Bifidobacteriaceae</taxon>
        <taxon>Pseudoscardovia</taxon>
    </lineage>
</organism>
<gene>
    <name evidence="7" type="primary">pgl</name>
    <name evidence="9" type="ORF">PSSU_0139</name>
</gene>
<feature type="domain" description="Glucosamine/galactosamine-6-phosphate isomerase" evidence="8">
    <location>
        <begin position="33"/>
        <end position="277"/>
    </location>
</feature>
<keyword evidence="7" id="KW-0378">Hydrolase</keyword>
<evidence type="ECO:0000259" key="8">
    <source>
        <dbReference type="Pfam" id="PF01182"/>
    </source>
</evidence>
<dbReference type="EMBL" id="MWWQ01000002">
    <property type="protein sequence ID" value="OZG53787.1"/>
    <property type="molecule type" value="Genomic_DNA"/>
</dbReference>
<dbReference type="GO" id="GO:0006098">
    <property type="term" value="P:pentose-phosphate shunt"/>
    <property type="evidence" value="ECO:0007669"/>
    <property type="project" value="UniProtKB-UniPathway"/>
</dbReference>
<dbReference type="Proteomes" id="UP000216454">
    <property type="component" value="Unassembled WGS sequence"/>
</dbReference>
<evidence type="ECO:0000256" key="4">
    <source>
        <dbReference type="ARBA" id="ARBA00010662"/>
    </source>
</evidence>
<dbReference type="GO" id="GO:0017057">
    <property type="term" value="F:6-phosphogluconolactonase activity"/>
    <property type="evidence" value="ECO:0007669"/>
    <property type="project" value="UniProtKB-UniRule"/>
</dbReference>